<accession>A0A368GNW6</accession>
<dbReference type="Proteomes" id="UP000252519">
    <property type="component" value="Unassembled WGS sequence"/>
</dbReference>
<evidence type="ECO:0000313" key="2">
    <source>
        <dbReference type="Proteomes" id="UP000252519"/>
    </source>
</evidence>
<comment type="caution">
    <text evidence="1">The sequence shown here is derived from an EMBL/GenBank/DDBJ whole genome shotgun (WGS) entry which is preliminary data.</text>
</comment>
<name>A0A368GNW6_ANCCA</name>
<proteinExistence type="predicted"/>
<dbReference type="AlphaFoldDB" id="A0A368GNW6"/>
<dbReference type="EMBL" id="JOJR01000087">
    <property type="protein sequence ID" value="RCN46052.1"/>
    <property type="molecule type" value="Genomic_DNA"/>
</dbReference>
<protein>
    <recommendedName>
        <fullName evidence="3">MULE transposase domain-containing protein</fullName>
    </recommendedName>
</protein>
<gene>
    <name evidence="1" type="ORF">ANCCAN_07918</name>
</gene>
<dbReference type="OrthoDB" id="6123510at2759"/>
<organism evidence="1 2">
    <name type="scientific">Ancylostoma caninum</name>
    <name type="common">Dog hookworm</name>
    <dbReference type="NCBI Taxonomy" id="29170"/>
    <lineage>
        <taxon>Eukaryota</taxon>
        <taxon>Metazoa</taxon>
        <taxon>Ecdysozoa</taxon>
        <taxon>Nematoda</taxon>
        <taxon>Chromadorea</taxon>
        <taxon>Rhabditida</taxon>
        <taxon>Rhabditina</taxon>
        <taxon>Rhabditomorpha</taxon>
        <taxon>Strongyloidea</taxon>
        <taxon>Ancylostomatidae</taxon>
        <taxon>Ancylostomatinae</taxon>
        <taxon>Ancylostoma</taxon>
    </lineage>
</organism>
<sequence>MDSPVLIMDFEMAAMNAIRAEWGVDVLGCLFHFGDAIQRNRDKHGLRMAVKKKPAVRTFFRRLQVLPMLPEHLHALSGILTPPQQPTVNEAEERSLAEFMAYMSRTWSPPNGQFTGLRNHSRNHGARTTNYVEGSHTRIHHAFGARTPTLREMIRHCKTEITMAKSLIPSYFDGSLNSRYVRPDEQDRQARVLQEMTNFREVIAESDGVPTSRQCKSYLDNIARFLAADNI</sequence>
<reference evidence="1 2" key="1">
    <citation type="submission" date="2014-10" db="EMBL/GenBank/DDBJ databases">
        <title>Draft genome of the hookworm Ancylostoma caninum.</title>
        <authorList>
            <person name="Mitreva M."/>
        </authorList>
    </citation>
    <scope>NUCLEOTIDE SEQUENCE [LARGE SCALE GENOMIC DNA]</scope>
    <source>
        <strain evidence="1 2">Baltimore</strain>
    </source>
</reference>
<keyword evidence="2" id="KW-1185">Reference proteome</keyword>
<dbReference type="STRING" id="29170.A0A368GNW6"/>
<evidence type="ECO:0000313" key="1">
    <source>
        <dbReference type="EMBL" id="RCN46052.1"/>
    </source>
</evidence>
<evidence type="ECO:0008006" key="3">
    <source>
        <dbReference type="Google" id="ProtNLM"/>
    </source>
</evidence>